<sequence>MRKFLLASHGRFAEGIYDSLCMIMGKQYNVSTICAYVDPTVDLKQQIKAALEHYEENEEVIIITDIFGGSINNEFMNISKQCHIHLISGLNLPLLIELISTQTSENSTEQWLEQTISLSKDAIQYCNNKMNILETSGDDF</sequence>
<evidence type="ECO:0000256" key="7">
    <source>
        <dbReference type="ARBA" id="ARBA00022777"/>
    </source>
</evidence>
<dbReference type="AlphaFoldDB" id="A0AA91TSX0"/>
<evidence type="ECO:0000256" key="4">
    <source>
        <dbReference type="ARBA" id="ARBA00022597"/>
    </source>
</evidence>
<evidence type="ECO:0000313" key="9">
    <source>
        <dbReference type="EMBL" id="PAD83580.1"/>
    </source>
</evidence>
<accession>A0AA91TSX0</accession>
<keyword evidence="2" id="KW-0813">Transport</keyword>
<evidence type="ECO:0000256" key="5">
    <source>
        <dbReference type="ARBA" id="ARBA00022679"/>
    </source>
</evidence>
<evidence type="ECO:0000259" key="8">
    <source>
        <dbReference type="PROSITE" id="PS51096"/>
    </source>
</evidence>
<dbReference type="EMBL" id="NPBQ01000054">
    <property type="protein sequence ID" value="PAD83580.1"/>
    <property type="molecule type" value="Genomic_DNA"/>
</dbReference>
<name>A0AA91TSX0_NIACI</name>
<evidence type="ECO:0000256" key="3">
    <source>
        <dbReference type="ARBA" id="ARBA00022490"/>
    </source>
</evidence>
<dbReference type="InterPro" id="IPR051471">
    <property type="entry name" value="Bacterial_PTS_sugar_comp"/>
</dbReference>
<keyword evidence="6" id="KW-0598">Phosphotransferase system</keyword>
<reference evidence="9 10" key="1">
    <citation type="submission" date="2017-07" db="EMBL/GenBank/DDBJ databases">
        <title>Isolation and whole genome analysis of endospore-forming bacteria from heroin.</title>
        <authorList>
            <person name="Kalinowski J."/>
            <person name="Ahrens B."/>
            <person name="Al-Dilaimi A."/>
            <person name="Winkler A."/>
            <person name="Wibberg D."/>
            <person name="Schleenbecker U."/>
            <person name="Ruckert C."/>
            <person name="Wolfel R."/>
            <person name="Grass G."/>
        </authorList>
    </citation>
    <scope>NUCLEOTIDE SEQUENCE [LARGE SCALE GENOMIC DNA]</scope>
    <source>
        <strain evidence="9 10">7521-2</strain>
    </source>
</reference>
<keyword evidence="5" id="KW-0808">Transferase</keyword>
<dbReference type="Gene3D" id="3.40.50.510">
    <property type="entry name" value="Phosphotransferase system, mannose-type IIA component"/>
    <property type="match status" value="1"/>
</dbReference>
<dbReference type="GO" id="GO:0005737">
    <property type="term" value="C:cytoplasm"/>
    <property type="evidence" value="ECO:0007669"/>
    <property type="project" value="UniProtKB-SubCell"/>
</dbReference>
<dbReference type="PANTHER" id="PTHR33799">
    <property type="entry name" value="PTS PERMEASE-RELATED-RELATED"/>
    <property type="match status" value="1"/>
</dbReference>
<dbReference type="RefSeq" id="WP_095329912.1">
    <property type="nucleotide sequence ID" value="NZ_CP026033.1"/>
</dbReference>
<dbReference type="GO" id="GO:0016020">
    <property type="term" value="C:membrane"/>
    <property type="evidence" value="ECO:0007669"/>
    <property type="project" value="InterPro"/>
</dbReference>
<dbReference type="PANTHER" id="PTHR33799:SF1">
    <property type="entry name" value="PTS SYSTEM MANNOSE-SPECIFIC EIIAB COMPONENT-RELATED"/>
    <property type="match status" value="1"/>
</dbReference>
<dbReference type="InterPro" id="IPR033887">
    <property type="entry name" value="PTS_IIA_man"/>
</dbReference>
<protein>
    <recommendedName>
        <fullName evidence="8">PTS EIIA type-4 domain-containing protein</fullName>
    </recommendedName>
</protein>
<feature type="domain" description="PTS EIIA type-4" evidence="8">
    <location>
        <begin position="1"/>
        <end position="123"/>
    </location>
</feature>
<keyword evidence="3" id="KW-0963">Cytoplasm</keyword>
<organism evidence="9 10">
    <name type="scientific">Niallia circulans</name>
    <name type="common">Bacillus circulans</name>
    <dbReference type="NCBI Taxonomy" id="1397"/>
    <lineage>
        <taxon>Bacteria</taxon>
        <taxon>Bacillati</taxon>
        <taxon>Bacillota</taxon>
        <taxon>Bacilli</taxon>
        <taxon>Bacillales</taxon>
        <taxon>Bacillaceae</taxon>
        <taxon>Niallia</taxon>
    </lineage>
</organism>
<evidence type="ECO:0000256" key="6">
    <source>
        <dbReference type="ARBA" id="ARBA00022683"/>
    </source>
</evidence>
<evidence type="ECO:0000256" key="2">
    <source>
        <dbReference type="ARBA" id="ARBA00022448"/>
    </source>
</evidence>
<keyword evidence="7" id="KW-0418">Kinase</keyword>
<proteinExistence type="predicted"/>
<dbReference type="InterPro" id="IPR004701">
    <property type="entry name" value="PTS_EIIA_man-typ"/>
</dbReference>
<dbReference type="GO" id="GO:0016301">
    <property type="term" value="F:kinase activity"/>
    <property type="evidence" value="ECO:0007669"/>
    <property type="project" value="UniProtKB-KW"/>
</dbReference>
<dbReference type="Proteomes" id="UP000216961">
    <property type="component" value="Unassembled WGS sequence"/>
</dbReference>
<gene>
    <name evidence="9" type="ORF">CHH57_08950</name>
</gene>
<comment type="caution">
    <text evidence="9">The sequence shown here is derived from an EMBL/GenBank/DDBJ whole genome shotgun (WGS) entry which is preliminary data.</text>
</comment>
<dbReference type="InterPro" id="IPR036662">
    <property type="entry name" value="PTS_EIIA_man-typ_sf"/>
</dbReference>
<dbReference type="SUPFAM" id="SSF53062">
    <property type="entry name" value="PTS system fructose IIA component-like"/>
    <property type="match status" value="1"/>
</dbReference>
<evidence type="ECO:0000256" key="1">
    <source>
        <dbReference type="ARBA" id="ARBA00004496"/>
    </source>
</evidence>
<dbReference type="CDD" id="cd00006">
    <property type="entry name" value="PTS_IIA_man"/>
    <property type="match status" value="1"/>
</dbReference>
<dbReference type="Pfam" id="PF03610">
    <property type="entry name" value="EIIA-man"/>
    <property type="match status" value="1"/>
</dbReference>
<dbReference type="GO" id="GO:0009401">
    <property type="term" value="P:phosphoenolpyruvate-dependent sugar phosphotransferase system"/>
    <property type="evidence" value="ECO:0007669"/>
    <property type="project" value="UniProtKB-KW"/>
</dbReference>
<dbReference type="PROSITE" id="PS51096">
    <property type="entry name" value="PTS_EIIA_TYPE_4"/>
    <property type="match status" value="1"/>
</dbReference>
<keyword evidence="4" id="KW-0762">Sugar transport</keyword>
<evidence type="ECO:0000313" key="10">
    <source>
        <dbReference type="Proteomes" id="UP000216961"/>
    </source>
</evidence>
<comment type="subcellular location">
    <subcellularLocation>
        <location evidence="1">Cytoplasm</location>
    </subcellularLocation>
</comment>